<name>A0A6A4T6N2_SCOMX</name>
<proteinExistence type="predicted"/>
<comment type="caution">
    <text evidence="3">The sequence shown here is derived from an EMBL/GenBank/DDBJ whole genome shotgun (WGS) entry which is preliminary data.</text>
</comment>
<feature type="compositionally biased region" description="Low complexity" evidence="1">
    <location>
        <begin position="294"/>
        <end position="317"/>
    </location>
</feature>
<feature type="domain" description="TERF1-interacting nuclear factor 2 N-terminal" evidence="2">
    <location>
        <begin position="60"/>
        <end position="178"/>
    </location>
</feature>
<evidence type="ECO:0000313" key="3">
    <source>
        <dbReference type="EMBL" id="KAF0040825.1"/>
    </source>
</evidence>
<feature type="region of interest" description="Disordered" evidence="1">
    <location>
        <begin position="172"/>
        <end position="273"/>
    </location>
</feature>
<feature type="compositionally biased region" description="Basic residues" evidence="1">
    <location>
        <begin position="465"/>
        <end position="479"/>
    </location>
</feature>
<evidence type="ECO:0000256" key="1">
    <source>
        <dbReference type="SAM" id="MobiDB-lite"/>
    </source>
</evidence>
<dbReference type="EMBL" id="VEVO01000006">
    <property type="protein sequence ID" value="KAF0040825.1"/>
    <property type="molecule type" value="Genomic_DNA"/>
</dbReference>
<dbReference type="Pfam" id="PF14973">
    <property type="entry name" value="TINF2_N"/>
    <property type="match status" value="1"/>
</dbReference>
<evidence type="ECO:0000259" key="2">
    <source>
        <dbReference type="Pfam" id="PF14973"/>
    </source>
</evidence>
<dbReference type="Proteomes" id="UP000438429">
    <property type="component" value="Unassembled WGS sequence"/>
</dbReference>
<feature type="region of interest" description="Disordered" evidence="1">
    <location>
        <begin position="609"/>
        <end position="688"/>
    </location>
</feature>
<dbReference type="InterPro" id="IPR029400">
    <property type="entry name" value="TINF2_N"/>
</dbReference>
<accession>A0A6A4T6N2</accession>
<organism evidence="3 4">
    <name type="scientific">Scophthalmus maximus</name>
    <name type="common">Turbot</name>
    <name type="synonym">Psetta maxima</name>
    <dbReference type="NCBI Taxonomy" id="52904"/>
    <lineage>
        <taxon>Eukaryota</taxon>
        <taxon>Metazoa</taxon>
        <taxon>Chordata</taxon>
        <taxon>Craniata</taxon>
        <taxon>Vertebrata</taxon>
        <taxon>Euteleostomi</taxon>
        <taxon>Actinopterygii</taxon>
        <taxon>Neopterygii</taxon>
        <taxon>Teleostei</taxon>
        <taxon>Neoteleostei</taxon>
        <taxon>Acanthomorphata</taxon>
        <taxon>Carangaria</taxon>
        <taxon>Pleuronectiformes</taxon>
        <taxon>Pleuronectoidei</taxon>
        <taxon>Scophthalmidae</taxon>
        <taxon>Scophthalmus</taxon>
    </lineage>
</organism>
<reference evidence="3 4" key="1">
    <citation type="submission" date="2019-06" db="EMBL/GenBank/DDBJ databases">
        <title>Draft genomes of female and male turbot (Scophthalmus maximus).</title>
        <authorList>
            <person name="Xu H."/>
            <person name="Xu X.-W."/>
            <person name="Shao C."/>
            <person name="Chen S."/>
        </authorList>
    </citation>
    <scope>NUCLEOTIDE SEQUENCE [LARGE SCALE GENOMIC DNA]</scope>
    <source>
        <strain evidence="3">Ysfricsl-2016a</strain>
        <tissue evidence="3">Blood</tissue>
    </source>
</reference>
<feature type="compositionally biased region" description="Polar residues" evidence="1">
    <location>
        <begin position="324"/>
        <end position="336"/>
    </location>
</feature>
<feature type="compositionally biased region" description="Polar residues" evidence="1">
    <location>
        <begin position="201"/>
        <end position="219"/>
    </location>
</feature>
<feature type="compositionally biased region" description="Acidic residues" evidence="1">
    <location>
        <begin position="626"/>
        <end position="639"/>
    </location>
</feature>
<gene>
    <name evidence="3" type="ORF">F2P81_006723</name>
</gene>
<feature type="region of interest" description="Disordered" evidence="1">
    <location>
        <begin position="394"/>
        <end position="564"/>
    </location>
</feature>
<feature type="compositionally biased region" description="Low complexity" evidence="1">
    <location>
        <begin position="337"/>
        <end position="346"/>
    </location>
</feature>
<dbReference type="AlphaFoldDB" id="A0A6A4T6N2"/>
<feature type="compositionally biased region" description="Polar residues" evidence="1">
    <location>
        <begin position="480"/>
        <end position="511"/>
    </location>
</feature>
<protein>
    <recommendedName>
        <fullName evidence="2">TERF1-interacting nuclear factor 2 N-terminal domain-containing protein</fullName>
    </recommendedName>
</protein>
<evidence type="ECO:0000313" key="4">
    <source>
        <dbReference type="Proteomes" id="UP000438429"/>
    </source>
</evidence>
<sequence>MERRDNSRLPAWIIEHVWAHNMMDIQQVVDPQDWPDVDSQPLSVEDSWRLRVASARVFCIVKNRDVRHFEKVVSFLDATYRLLPRLVAPIKHMKILFGLKTMVVMRMLRERRGMVDTVCKISQFFPSKLPLYQDQCNQHQMFLMRKNNMEFRTLAQALAMDEDKLADYSENQMEKQYDSASCRPRVVPPSSEHGETEERSSPLTRSGPRCSSSKAQSLESPDGKTLATPREFQAAQEVSGDVGRRHLTNEGGEEQEEETNGRSREGASSPQFCSKHQRWVESILQECPDECSEESSSPPLFPSSSSTSSSSQDLTPSDLVPCPSGQQRPPSQTGTRPPTAAAAPAPERSNPKDEWSSGAASDGALPRPRSRDSLLPDLLSPVVRLIDIASVRRSLPTFTPHRAMKASASGPQRPTSPPHCCTSVNKDSSVDRLEIVAPTNPPNTTCTSPVSHDASATAGGQTRTRQSRSRLSRKHRRTRATSGRSPTTSSDLGVSGPSEQDASTSDPQSEASSSFSSNRIPSSPGSSPHVVPSDSIKDQPRTLNANTRPRSAAAASSSTFDSEHPAVVSDACAARPRLSLPCQAALLRSTLLQPHVGLSRLSARECDRLTEGRSSVGRLEPQGSDRDEDERNAEDDSDASFDVNVLYSSHSSSGDCNDSANCDPDYKPSTKKKRRLSEDEAAWSLNHV</sequence>
<feature type="region of interest" description="Disordered" evidence="1">
    <location>
        <begin position="286"/>
        <end position="379"/>
    </location>
</feature>
<feature type="compositionally biased region" description="Low complexity" evidence="1">
    <location>
        <begin position="512"/>
        <end position="534"/>
    </location>
</feature>